<protein>
    <submittedName>
        <fullName evidence="1">Uncharacterized protein</fullName>
    </submittedName>
</protein>
<evidence type="ECO:0000313" key="1">
    <source>
        <dbReference type="EMBL" id="VTT64062.1"/>
    </source>
</evidence>
<dbReference type="Proteomes" id="UP000760494">
    <property type="component" value="Unassembled WGS sequence"/>
</dbReference>
<evidence type="ECO:0000313" key="2">
    <source>
        <dbReference type="Proteomes" id="UP000760494"/>
    </source>
</evidence>
<organism evidence="1 2">
    <name type="scientific">Fusarium fujikuroi</name>
    <name type="common">Bakanae and foot rot disease fungus</name>
    <name type="synonym">Gibberella fujikuroi</name>
    <dbReference type="NCBI Taxonomy" id="5127"/>
    <lineage>
        <taxon>Eukaryota</taxon>
        <taxon>Fungi</taxon>
        <taxon>Dikarya</taxon>
        <taxon>Ascomycota</taxon>
        <taxon>Pezizomycotina</taxon>
        <taxon>Sordariomycetes</taxon>
        <taxon>Hypocreomycetidae</taxon>
        <taxon>Hypocreales</taxon>
        <taxon>Nectriaceae</taxon>
        <taxon>Fusarium</taxon>
        <taxon>Fusarium fujikuroi species complex</taxon>
    </lineage>
</organism>
<gene>
    <name evidence="1" type="ORF">C2S_879</name>
</gene>
<reference evidence="1" key="1">
    <citation type="submission" date="2019-05" db="EMBL/GenBank/DDBJ databases">
        <authorList>
            <person name="Piombo E."/>
        </authorList>
    </citation>
    <scope>NUCLEOTIDE SEQUENCE</scope>
    <source>
        <strain evidence="1">C2S</strain>
    </source>
</reference>
<dbReference type="EMBL" id="CABFJX010000112">
    <property type="protein sequence ID" value="VTT64062.1"/>
    <property type="molecule type" value="Genomic_DNA"/>
</dbReference>
<comment type="caution">
    <text evidence="1">The sequence shown here is derived from an EMBL/GenBank/DDBJ whole genome shotgun (WGS) entry which is preliminary data.</text>
</comment>
<accession>A0A5Q3D6T9</accession>
<dbReference type="AlphaFoldDB" id="A0A5Q3D6T9"/>
<name>A0A5Q3D6T9_FUSFU</name>
<proteinExistence type="predicted"/>
<sequence>MSEAIQGHALIASLRMASFCLLPRTLASLGRVQELKYGTWHEMRYKEFISDSQFKLFPQTEAVWNTVPQECLSSEKAILRQHDSDQQCILHTDAYTKIMKNILLQQRLICQTYYAHPRHIAELGRTTDVDLGFNGLDRFSGRRLIRAISEYLSPEMGMAVSWSCLTTFRLCSIIFNSGPVPIVTDRVTTLVSGTGFTGVLLVANKAMPPKFHRDLACVSCVTTPYLFQSLTS</sequence>